<keyword evidence="1" id="KW-0449">Lipoprotein</keyword>
<dbReference type="RefSeq" id="WP_012530182.1">
    <property type="nucleotide sequence ID" value="NC_011146.1"/>
</dbReference>
<dbReference type="AlphaFoldDB" id="E1P699"/>
<evidence type="ECO:0000313" key="1">
    <source>
        <dbReference type="EMBL" id="ADO00794.1"/>
    </source>
</evidence>
<dbReference type="Proteomes" id="UP000008825">
    <property type="component" value="Chromosome"/>
</dbReference>
<dbReference type="HOGENOM" id="CLU_2824967_0_0_7"/>
<reference evidence="1 2" key="2">
    <citation type="journal article" date="2010" name="BMC Genomics">
        <title>The genome of Geobacter bemidjiensis, exemplar for the subsurface clade of Geobacter species that predominate in Fe(III)-reducing subsurface environments.</title>
        <authorList>
            <person name="Aklujkar M."/>
            <person name="Young N.D."/>
            <person name="Holmes D."/>
            <person name="Chavan M."/>
            <person name="Risso C."/>
            <person name="Kiss H.E."/>
            <person name="Han C.S."/>
            <person name="Land M.L."/>
            <person name="Lovley D.R."/>
        </authorList>
    </citation>
    <scope>NUCLEOTIDE SEQUENCE [LARGE SCALE GENOMIC DNA]</scope>
    <source>
        <strain evidence="2">ATCC BAA-1014 / DSM 16622 / JCM 12645 / Bem</strain>
    </source>
</reference>
<sequence length="66" mass="7175">MIKAVSIFLLSITLFGCDQQSPVGRFVPFGYNNAALLDTSTGTIYHFEGDGPARKWVLATPGLSQR</sequence>
<accession>E1P699</accession>
<reference evidence="1 2" key="1">
    <citation type="submission" date="2008-07" db="EMBL/GenBank/DDBJ databases">
        <title>Complete sequence of Geobacter bemidjiensis BEM.</title>
        <authorList>
            <consortium name="US DOE Joint Genome Institute"/>
            <person name="Lucas S."/>
            <person name="Copeland A."/>
            <person name="Lapidus A."/>
            <person name="Glavina del Rio T."/>
            <person name="Dalin E."/>
            <person name="Tice H."/>
            <person name="Bruce D."/>
            <person name="Goodwin L."/>
            <person name="Pitluck S."/>
            <person name="Kiss H."/>
            <person name="Brettin T."/>
            <person name="Detter J.C."/>
            <person name="Han C."/>
            <person name="Kuske C.R."/>
            <person name="Schmutz J."/>
            <person name="Larimer F."/>
            <person name="Land M."/>
            <person name="Hauser L."/>
            <person name="Kyrpides N."/>
            <person name="Lykidis A."/>
            <person name="Lovley D."/>
            <person name="Richardson P."/>
        </authorList>
    </citation>
    <scope>NUCLEOTIDE SEQUENCE [LARGE SCALE GENOMIC DNA]</scope>
    <source>
        <strain evidence="2">ATCC BAA-1014 / DSM 16622 / JCM 12645 / Bem</strain>
    </source>
</reference>
<keyword evidence="2" id="KW-1185">Reference proteome</keyword>
<dbReference type="KEGG" id="gbm:Gbem_4093"/>
<protein>
    <submittedName>
        <fullName evidence="1">Lipoprotein, putative</fullName>
    </submittedName>
</protein>
<name>E1P699_CITBB</name>
<dbReference type="PROSITE" id="PS51257">
    <property type="entry name" value="PROKAR_LIPOPROTEIN"/>
    <property type="match status" value="1"/>
</dbReference>
<evidence type="ECO:0000313" key="2">
    <source>
        <dbReference type="Proteomes" id="UP000008825"/>
    </source>
</evidence>
<organism evidence="1 2">
    <name type="scientific">Citrifermentans bemidjiense (strain ATCC BAA-1014 / DSM 16622 / JCM 12645 / Bem)</name>
    <name type="common">Geobacter bemidjiensis</name>
    <dbReference type="NCBI Taxonomy" id="404380"/>
    <lineage>
        <taxon>Bacteria</taxon>
        <taxon>Pseudomonadati</taxon>
        <taxon>Thermodesulfobacteriota</taxon>
        <taxon>Desulfuromonadia</taxon>
        <taxon>Geobacterales</taxon>
        <taxon>Geobacteraceae</taxon>
        <taxon>Citrifermentans</taxon>
    </lineage>
</organism>
<dbReference type="EMBL" id="CP001124">
    <property type="protein sequence ID" value="ADO00794.1"/>
    <property type="molecule type" value="Genomic_DNA"/>
</dbReference>
<gene>
    <name evidence="1" type="ordered locus">Gbem_4093</name>
</gene>
<proteinExistence type="predicted"/>
<dbReference type="STRING" id="404380.Gbem_4093"/>